<dbReference type="GO" id="GO:0071933">
    <property type="term" value="F:Arp2/3 complex binding"/>
    <property type="evidence" value="ECO:0007669"/>
    <property type="project" value="TreeGrafter"/>
</dbReference>
<organism evidence="4 5">
    <name type="scientific">Puccinia graminis f. sp. tritici</name>
    <dbReference type="NCBI Taxonomy" id="56615"/>
    <lineage>
        <taxon>Eukaryota</taxon>
        <taxon>Fungi</taxon>
        <taxon>Dikarya</taxon>
        <taxon>Basidiomycota</taxon>
        <taxon>Pucciniomycotina</taxon>
        <taxon>Pucciniomycetes</taxon>
        <taxon>Pucciniales</taxon>
        <taxon>Pucciniaceae</taxon>
        <taxon>Puccinia</taxon>
    </lineage>
</organism>
<feature type="domain" description="SPIN90/Ldb17 leucine-rich" evidence="3">
    <location>
        <begin position="240"/>
        <end position="403"/>
    </location>
</feature>
<evidence type="ECO:0000313" key="5">
    <source>
        <dbReference type="Proteomes" id="UP000324748"/>
    </source>
</evidence>
<feature type="compositionally biased region" description="Low complexity" evidence="1">
    <location>
        <begin position="677"/>
        <end position="689"/>
    </location>
</feature>
<feature type="compositionally biased region" description="Low complexity" evidence="1">
    <location>
        <begin position="584"/>
        <end position="607"/>
    </location>
</feature>
<accession>A0A5B0PZ06</accession>
<keyword evidence="2" id="KW-0472">Membrane</keyword>
<feature type="region of interest" description="Disordered" evidence="1">
    <location>
        <begin position="478"/>
        <end position="524"/>
    </location>
</feature>
<evidence type="ECO:0000256" key="1">
    <source>
        <dbReference type="SAM" id="MobiDB-lite"/>
    </source>
</evidence>
<keyword evidence="5" id="KW-1185">Reference proteome</keyword>
<evidence type="ECO:0000313" key="4">
    <source>
        <dbReference type="EMBL" id="KAA1106132.1"/>
    </source>
</evidence>
<reference evidence="4 5" key="1">
    <citation type="submission" date="2019-05" db="EMBL/GenBank/DDBJ databases">
        <title>Emergence of the Ug99 lineage of the wheat stem rust pathogen through somatic hybridization.</title>
        <authorList>
            <person name="Li F."/>
            <person name="Upadhyaya N.M."/>
            <person name="Sperschneider J."/>
            <person name="Matny O."/>
            <person name="Nguyen-Phuc H."/>
            <person name="Mago R."/>
            <person name="Raley C."/>
            <person name="Miller M.E."/>
            <person name="Silverstein K.A.T."/>
            <person name="Henningsen E."/>
            <person name="Hirsch C.D."/>
            <person name="Visser B."/>
            <person name="Pretorius Z.A."/>
            <person name="Steffenson B.J."/>
            <person name="Schwessinger B."/>
            <person name="Dodds P.N."/>
            <person name="Figueroa M."/>
        </authorList>
    </citation>
    <scope>NUCLEOTIDE SEQUENCE [LARGE SCALE GENOMIC DNA]</scope>
    <source>
        <strain evidence="4">21-0</strain>
    </source>
</reference>
<dbReference type="AlphaFoldDB" id="A0A5B0PZ06"/>
<gene>
    <name evidence="4" type="ORF">PGT21_029528</name>
</gene>
<feature type="compositionally biased region" description="Polar residues" evidence="1">
    <location>
        <begin position="495"/>
        <end position="524"/>
    </location>
</feature>
<dbReference type="GO" id="GO:0030479">
    <property type="term" value="C:actin cortical patch"/>
    <property type="evidence" value="ECO:0007669"/>
    <property type="project" value="TreeGrafter"/>
</dbReference>
<name>A0A5B0PZ06_PUCGR</name>
<dbReference type="GO" id="GO:0006897">
    <property type="term" value="P:endocytosis"/>
    <property type="evidence" value="ECO:0007669"/>
    <property type="project" value="TreeGrafter"/>
</dbReference>
<feature type="region of interest" description="Disordered" evidence="1">
    <location>
        <begin position="268"/>
        <end position="287"/>
    </location>
</feature>
<dbReference type="PANTHER" id="PTHR13357:SF1">
    <property type="entry name" value="NCK-INTERACTING PROTEIN WITH SH3 DOMAIN"/>
    <property type="match status" value="1"/>
</dbReference>
<proteinExistence type="predicted"/>
<dbReference type="InterPro" id="IPR030125">
    <property type="entry name" value="SPIN90/Ldb17"/>
</dbReference>
<comment type="caution">
    <text evidence="4">The sequence shown here is derived from an EMBL/GenBank/DDBJ whole genome shotgun (WGS) entry which is preliminary data.</text>
</comment>
<keyword evidence="2" id="KW-1133">Transmembrane helix</keyword>
<dbReference type="InterPro" id="IPR018556">
    <property type="entry name" value="SPIN90/Ldb17_LRD"/>
</dbReference>
<dbReference type="GO" id="GO:0000147">
    <property type="term" value="P:actin cortical patch assembly"/>
    <property type="evidence" value="ECO:0007669"/>
    <property type="project" value="TreeGrafter"/>
</dbReference>
<evidence type="ECO:0000256" key="2">
    <source>
        <dbReference type="SAM" id="Phobius"/>
    </source>
</evidence>
<feature type="compositionally biased region" description="Low complexity" evidence="1">
    <location>
        <begin position="739"/>
        <end position="756"/>
    </location>
</feature>
<sequence length="800" mass="88088">MIKPTDEQFWSVFQQVLSIHPTAQLSELDGALTQSLDMMGSNLAGHLSDEESLHHAVSTLLHSPLFLNHSQRVTNSIILILIDPSTPLPLIFVACLVLLLNGFENSLFFRTLRTINLSALHLTDSSSPSTHLSPSAELSQLIPVLLAIGTRVGLVPSSFINPLYNHSHSNQHRTDTISDCSSSSSANERYAERKLGPLLSGLLYELCRVQKLEDGTLGLFSEQLIDNLFQLVELTRDQEDETFNYNLIKLIIALNEQFMLAGLHHESSLKPSNNTPRHHRRKSHHASDAENNIIIRTMKHRLDESKTFGENLIFILNRASHSTSEGLCVSLLILKILYLLFTTPGTHEYFYTNDLCVLVDIFIRELSDLPDESNDLRHTYLRVLHPLLTHTQLRSYPYKREQIRHVLLSHIKYAHLQDVNATTRRLVDRNLQSEWCLELERTTDSLRRPGLAKLSCEPMRSLSVETVGSQLSGGGSIAEVITSNSGSMPQSGSSTALGGSHQSCPTSPSPNLQSHNTALSNPHSISQGVPSSVVLNSLSQAFVQVVIAESHESSEDSQLTRPIQPIASSPSSPKAIDRPPSIVSTRSTSPNSDNSRRPSSSCSMSHSPARRPAPKPPTSKRKGQSSSHLSPDPNPAGPSSTGIPAARQYENDQYYVPARLTSTEGGELEAYRRASVPIPDSLSPSSSHRPSPRPLDKPLRRAAPSPPLPLSPAHPDEPRLQQSSRRRKAPLPPTEPFSKLRSTKSSSHLSPHSSTPIPCTPTWKSAHGRVVSLSRDKTDSTLAPYPDSHVDKSDNNPFGE</sequence>
<dbReference type="GO" id="GO:0051666">
    <property type="term" value="P:actin cortical patch localization"/>
    <property type="evidence" value="ECO:0007669"/>
    <property type="project" value="TreeGrafter"/>
</dbReference>
<dbReference type="OrthoDB" id="2502724at2759"/>
<keyword evidence="2" id="KW-0812">Transmembrane</keyword>
<dbReference type="PANTHER" id="PTHR13357">
    <property type="entry name" value="SH3 ADAPTER PROTEIN SPIN90 NCK INTERACTING PROTEIN WITH SH3 DOMAIN"/>
    <property type="match status" value="1"/>
</dbReference>
<dbReference type="Pfam" id="PF09431">
    <property type="entry name" value="SPIN90_LRD"/>
    <property type="match status" value="1"/>
</dbReference>
<dbReference type="EMBL" id="VSWC01000040">
    <property type="protein sequence ID" value="KAA1106132.1"/>
    <property type="molecule type" value="Genomic_DNA"/>
</dbReference>
<protein>
    <recommendedName>
        <fullName evidence="3">SPIN90/Ldb17 leucine-rich domain-containing protein</fullName>
    </recommendedName>
</protein>
<dbReference type="Proteomes" id="UP000324748">
    <property type="component" value="Unassembled WGS sequence"/>
</dbReference>
<feature type="compositionally biased region" description="Low complexity" evidence="1">
    <location>
        <begin position="483"/>
        <end position="494"/>
    </location>
</feature>
<feature type="compositionally biased region" description="Low complexity" evidence="1">
    <location>
        <begin position="562"/>
        <end position="574"/>
    </location>
</feature>
<feature type="compositionally biased region" description="Basic residues" evidence="1">
    <location>
        <begin position="608"/>
        <end position="623"/>
    </location>
</feature>
<feature type="region of interest" description="Disordered" evidence="1">
    <location>
        <begin position="551"/>
        <end position="800"/>
    </location>
</feature>
<evidence type="ECO:0000259" key="3">
    <source>
        <dbReference type="Pfam" id="PF09431"/>
    </source>
</evidence>
<feature type="transmembrane region" description="Helical" evidence="2">
    <location>
        <begin position="77"/>
        <end position="100"/>
    </location>
</feature>